<gene>
    <name evidence="8" type="ORF">JRO89_XS08G0189800</name>
</gene>
<evidence type="ECO:0000313" key="9">
    <source>
        <dbReference type="Proteomes" id="UP000827721"/>
    </source>
</evidence>
<keyword evidence="4" id="KW-0131">Cell cycle</keyword>
<feature type="region of interest" description="Disordered" evidence="6">
    <location>
        <begin position="101"/>
        <end position="147"/>
    </location>
</feature>
<evidence type="ECO:0000256" key="5">
    <source>
        <dbReference type="PIRNR" id="PIRNR017811"/>
    </source>
</evidence>
<dbReference type="Pfam" id="PF02234">
    <property type="entry name" value="CDI"/>
    <property type="match status" value="1"/>
</dbReference>
<keyword evidence="3 5" id="KW-0649">Protein kinase inhibitor</keyword>
<sequence>MVRKCRIGLAEIAVMEVADKVGVKTRVRARDGDDDDEEAPAMAKKRQLDCDRHVRLRKSQTTLENPCLDHRDRASTSCSGSSERIEFVDLEDTSVEAETSTYYSCRERREASSSSEVGAGSQSEELDSSAKKSEANSRPRSTIEKMPTEIEIEQFFAKAEKQLQKEFAEKYNYDIVKDEPIEGRYEWIQLNP</sequence>
<dbReference type="PIRSF" id="PIRSF017811">
    <property type="entry name" value="CDK_inhib_pln"/>
    <property type="match status" value="1"/>
</dbReference>
<accession>A0ABQ8HQL9</accession>
<organism evidence="8 9">
    <name type="scientific">Xanthoceras sorbifolium</name>
    <dbReference type="NCBI Taxonomy" id="99658"/>
    <lineage>
        <taxon>Eukaryota</taxon>
        <taxon>Viridiplantae</taxon>
        <taxon>Streptophyta</taxon>
        <taxon>Embryophyta</taxon>
        <taxon>Tracheophyta</taxon>
        <taxon>Spermatophyta</taxon>
        <taxon>Magnoliopsida</taxon>
        <taxon>eudicotyledons</taxon>
        <taxon>Gunneridae</taxon>
        <taxon>Pentapetalae</taxon>
        <taxon>rosids</taxon>
        <taxon>malvids</taxon>
        <taxon>Sapindales</taxon>
        <taxon>Sapindaceae</taxon>
        <taxon>Xanthoceroideae</taxon>
        <taxon>Xanthoceras</taxon>
    </lineage>
</organism>
<dbReference type="Proteomes" id="UP000827721">
    <property type="component" value="Unassembled WGS sequence"/>
</dbReference>
<dbReference type="PANTHER" id="PTHR46776">
    <property type="entry name" value="CYCLIN-DEPENDENT KINASE INHIBITOR 4-RELATED"/>
    <property type="match status" value="1"/>
</dbReference>
<dbReference type="InterPro" id="IPR044275">
    <property type="entry name" value="KRP"/>
</dbReference>
<evidence type="ECO:0000256" key="4">
    <source>
        <dbReference type="ARBA" id="ARBA00023306"/>
    </source>
</evidence>
<feature type="compositionally biased region" description="Basic and acidic residues" evidence="6">
    <location>
        <begin position="128"/>
        <end position="147"/>
    </location>
</feature>
<proteinExistence type="inferred from homology"/>
<evidence type="ECO:0000313" key="8">
    <source>
        <dbReference type="EMBL" id="KAH7566562.1"/>
    </source>
</evidence>
<evidence type="ECO:0000256" key="6">
    <source>
        <dbReference type="SAM" id="MobiDB-lite"/>
    </source>
</evidence>
<dbReference type="Gene3D" id="4.10.365.10">
    <property type="entry name" value="p27"/>
    <property type="match status" value="1"/>
</dbReference>
<keyword evidence="9" id="KW-1185">Reference proteome</keyword>
<dbReference type="InterPro" id="IPR003175">
    <property type="entry name" value="CDI_dom"/>
</dbReference>
<dbReference type="InterPro" id="IPR044898">
    <property type="entry name" value="CDI_dom_sf"/>
</dbReference>
<feature type="compositionally biased region" description="Low complexity" evidence="6">
    <location>
        <begin position="112"/>
        <end position="123"/>
    </location>
</feature>
<feature type="domain" description="Cyclin-dependent kinase inhibitor" evidence="7">
    <location>
        <begin position="146"/>
        <end position="189"/>
    </location>
</feature>
<reference evidence="8 9" key="1">
    <citation type="submission" date="2021-02" db="EMBL/GenBank/DDBJ databases">
        <title>Plant Genome Project.</title>
        <authorList>
            <person name="Zhang R.-G."/>
        </authorList>
    </citation>
    <scope>NUCLEOTIDE SEQUENCE [LARGE SCALE GENOMIC DNA]</scope>
    <source>
        <tissue evidence="8">Leaves</tissue>
    </source>
</reference>
<evidence type="ECO:0000256" key="1">
    <source>
        <dbReference type="ARBA" id="ARBA00004642"/>
    </source>
</evidence>
<evidence type="ECO:0000256" key="2">
    <source>
        <dbReference type="ARBA" id="ARBA00010274"/>
    </source>
</evidence>
<dbReference type="EMBL" id="JAFEMO010000008">
    <property type="protein sequence ID" value="KAH7566562.1"/>
    <property type="molecule type" value="Genomic_DNA"/>
</dbReference>
<protein>
    <recommendedName>
        <fullName evidence="5">Cyclin-dependent kinase inhibitor</fullName>
    </recommendedName>
</protein>
<comment type="caution">
    <text evidence="8">The sequence shown here is derived from an EMBL/GenBank/DDBJ whole genome shotgun (WGS) entry which is preliminary data.</text>
</comment>
<comment type="similarity">
    <text evidence="2 5">Belongs to the CDI family. ICK/KRP subfamily.</text>
</comment>
<comment type="subcellular location">
    <subcellularLocation>
        <location evidence="1">Nucleus</location>
        <location evidence="1">Nucleoplasm</location>
    </subcellularLocation>
</comment>
<evidence type="ECO:0000256" key="3">
    <source>
        <dbReference type="ARBA" id="ARBA00023013"/>
    </source>
</evidence>
<evidence type="ECO:0000259" key="7">
    <source>
        <dbReference type="Pfam" id="PF02234"/>
    </source>
</evidence>
<name>A0ABQ8HQL9_9ROSI</name>